<protein>
    <submittedName>
        <fullName evidence="2">Uncharacterized protein</fullName>
    </submittedName>
</protein>
<evidence type="ECO:0000256" key="1">
    <source>
        <dbReference type="SAM" id="Phobius"/>
    </source>
</evidence>
<feature type="transmembrane region" description="Helical" evidence="1">
    <location>
        <begin position="6"/>
        <end position="25"/>
    </location>
</feature>
<reference evidence="2 3" key="1">
    <citation type="submission" date="2016-10" db="EMBL/GenBank/DDBJ databases">
        <authorList>
            <person name="Varghese N."/>
            <person name="Submissions S."/>
        </authorList>
    </citation>
    <scope>NUCLEOTIDE SEQUENCE [LARGE SCALE GENOMIC DNA]</scope>
    <source>
        <strain evidence="2 3">CGMCC 1.12102</strain>
    </source>
</reference>
<keyword evidence="1" id="KW-0812">Transmembrane</keyword>
<evidence type="ECO:0000313" key="3">
    <source>
        <dbReference type="Proteomes" id="UP000183569"/>
    </source>
</evidence>
<keyword evidence="1" id="KW-1133">Transmembrane helix</keyword>
<dbReference type="EMBL" id="FMUI01000004">
    <property type="protein sequence ID" value="SCX46881.1"/>
    <property type="molecule type" value="Genomic_DNA"/>
</dbReference>
<evidence type="ECO:0000313" key="2">
    <source>
        <dbReference type="EMBL" id="SCX46881.1"/>
    </source>
</evidence>
<keyword evidence="1" id="KW-0472">Membrane</keyword>
<comment type="caution">
    <text evidence="2">The sequence shown here is derived from an EMBL/GenBank/DDBJ whole genome shotgun (WGS) entry which is preliminary data.</text>
</comment>
<name>A0A1G4Y022_9ENTR</name>
<organism evidence="2 3">
    <name type="scientific">Kosakonia sacchari</name>
    <dbReference type="NCBI Taxonomy" id="1158459"/>
    <lineage>
        <taxon>Bacteria</taxon>
        <taxon>Pseudomonadati</taxon>
        <taxon>Pseudomonadota</taxon>
        <taxon>Gammaproteobacteria</taxon>
        <taxon>Enterobacterales</taxon>
        <taxon>Enterobacteriaceae</taxon>
        <taxon>Kosakonia</taxon>
    </lineage>
</organism>
<accession>A0A1G4Y022</accession>
<gene>
    <name evidence="2" type="ORF">SAMN02927897_01714</name>
</gene>
<dbReference type="AlphaFoldDB" id="A0A1G4Y022"/>
<proteinExistence type="predicted"/>
<sequence>MRIIKLLIILIVSSFYSVFSVYSFVKGTPQKTDMDFIRHYEVWNDVATQNLSEDTGFHAKDECIKLLKNIVLNLLIESALICLGKILNNFRVVQ</sequence>
<dbReference type="Proteomes" id="UP000183569">
    <property type="component" value="Unassembled WGS sequence"/>
</dbReference>